<reference evidence="1" key="1">
    <citation type="submission" date="2014-09" db="EMBL/GenBank/DDBJ databases">
        <authorList>
            <person name="Magalhaes I.L.F."/>
            <person name="Oliveira U."/>
            <person name="Santos F.R."/>
            <person name="Vidigal T.H.D.A."/>
            <person name="Brescovit A.D."/>
            <person name="Santos A.J."/>
        </authorList>
    </citation>
    <scope>NUCLEOTIDE SEQUENCE</scope>
    <source>
        <tissue evidence="1">Shoot tissue taken approximately 20 cm above the soil surface</tissue>
    </source>
</reference>
<organism evidence="1">
    <name type="scientific">Arundo donax</name>
    <name type="common">Giant reed</name>
    <name type="synonym">Donax arundinaceus</name>
    <dbReference type="NCBI Taxonomy" id="35708"/>
    <lineage>
        <taxon>Eukaryota</taxon>
        <taxon>Viridiplantae</taxon>
        <taxon>Streptophyta</taxon>
        <taxon>Embryophyta</taxon>
        <taxon>Tracheophyta</taxon>
        <taxon>Spermatophyta</taxon>
        <taxon>Magnoliopsida</taxon>
        <taxon>Liliopsida</taxon>
        <taxon>Poales</taxon>
        <taxon>Poaceae</taxon>
        <taxon>PACMAD clade</taxon>
        <taxon>Arundinoideae</taxon>
        <taxon>Arundineae</taxon>
        <taxon>Arundo</taxon>
    </lineage>
</organism>
<proteinExistence type="predicted"/>
<evidence type="ECO:0000313" key="1">
    <source>
        <dbReference type="EMBL" id="JAD91303.1"/>
    </source>
</evidence>
<sequence length="44" mass="5090">MISRSCFRTSCSLLSEVTWMKFSKHHGPKKPFAFHASYTVSRVI</sequence>
<reference evidence="1" key="2">
    <citation type="journal article" date="2015" name="Data Brief">
        <title>Shoot transcriptome of the giant reed, Arundo donax.</title>
        <authorList>
            <person name="Barrero R.A."/>
            <person name="Guerrero F.D."/>
            <person name="Moolhuijzen P."/>
            <person name="Goolsby J.A."/>
            <person name="Tidwell J."/>
            <person name="Bellgard S.E."/>
            <person name="Bellgard M.I."/>
        </authorList>
    </citation>
    <scope>NUCLEOTIDE SEQUENCE</scope>
    <source>
        <tissue evidence="1">Shoot tissue taken approximately 20 cm above the soil surface</tissue>
    </source>
</reference>
<dbReference type="EMBL" id="GBRH01206592">
    <property type="protein sequence ID" value="JAD91303.1"/>
    <property type="molecule type" value="Transcribed_RNA"/>
</dbReference>
<protein>
    <submittedName>
        <fullName evidence="1">Uncharacterized protein</fullName>
    </submittedName>
</protein>
<accession>A0A0A9DX77</accession>
<name>A0A0A9DX77_ARUDO</name>
<dbReference type="AlphaFoldDB" id="A0A0A9DX77"/>